<feature type="chain" id="PRO_5046289454" description="BcpO-related WXXGXW repeat protein" evidence="1">
    <location>
        <begin position="32"/>
        <end position="129"/>
    </location>
</feature>
<organism evidence="2 3">
    <name type="scientific">Sphaerisporangium aureirubrum</name>
    <dbReference type="NCBI Taxonomy" id="1544736"/>
    <lineage>
        <taxon>Bacteria</taxon>
        <taxon>Bacillati</taxon>
        <taxon>Actinomycetota</taxon>
        <taxon>Actinomycetes</taxon>
        <taxon>Streptosporangiales</taxon>
        <taxon>Streptosporangiaceae</taxon>
        <taxon>Sphaerisporangium</taxon>
    </lineage>
</organism>
<keyword evidence="3" id="KW-1185">Reference proteome</keyword>
<comment type="caution">
    <text evidence="2">The sequence shown here is derived from an EMBL/GenBank/DDBJ whole genome shotgun (WGS) entry which is preliminary data.</text>
</comment>
<dbReference type="Proteomes" id="UP001596137">
    <property type="component" value="Unassembled WGS sequence"/>
</dbReference>
<keyword evidence="1" id="KW-0732">Signal</keyword>
<evidence type="ECO:0008006" key="4">
    <source>
        <dbReference type="Google" id="ProtNLM"/>
    </source>
</evidence>
<dbReference type="RefSeq" id="WP_380747202.1">
    <property type="nucleotide sequence ID" value="NZ_JBHSRF010000004.1"/>
</dbReference>
<accession>A0ABW1NAR6</accession>
<evidence type="ECO:0000313" key="2">
    <source>
        <dbReference type="EMBL" id="MFC6080431.1"/>
    </source>
</evidence>
<evidence type="ECO:0000313" key="3">
    <source>
        <dbReference type="Proteomes" id="UP001596137"/>
    </source>
</evidence>
<dbReference type="EMBL" id="JBHSRF010000004">
    <property type="protein sequence ID" value="MFC6080431.1"/>
    <property type="molecule type" value="Genomic_DNA"/>
</dbReference>
<reference evidence="3" key="1">
    <citation type="journal article" date="2019" name="Int. J. Syst. Evol. Microbiol.">
        <title>The Global Catalogue of Microorganisms (GCM) 10K type strain sequencing project: providing services to taxonomists for standard genome sequencing and annotation.</title>
        <authorList>
            <consortium name="The Broad Institute Genomics Platform"/>
            <consortium name="The Broad Institute Genome Sequencing Center for Infectious Disease"/>
            <person name="Wu L."/>
            <person name="Ma J."/>
        </authorList>
    </citation>
    <scope>NUCLEOTIDE SEQUENCE [LARGE SCALE GENOMIC DNA]</scope>
    <source>
        <strain evidence="3">JCM 30346</strain>
    </source>
</reference>
<gene>
    <name evidence="2" type="ORF">ACFP1K_04635</name>
</gene>
<name>A0ABW1NAR6_9ACTN</name>
<protein>
    <recommendedName>
        <fullName evidence="4">BcpO-related WXXGXW repeat protein</fullName>
    </recommendedName>
</protein>
<proteinExistence type="predicted"/>
<evidence type="ECO:0000256" key="1">
    <source>
        <dbReference type="SAM" id="SignalP"/>
    </source>
</evidence>
<sequence length="129" mass="14704">MSKITRRLATAAATLTVAGGILLSTGGAASAATSASVDGGVRDHASSVSHVVRHESKNVKWDGHRWWHRYSKHGDWYSTDHGRHYRFDGHRFYRWNDGKWKRLSNDYARHHGFDRHDFSSKHHHGHSGH</sequence>
<feature type="signal peptide" evidence="1">
    <location>
        <begin position="1"/>
        <end position="31"/>
    </location>
</feature>